<gene>
    <name evidence="1" type="ORF">TCNE_LOCUS12470</name>
</gene>
<dbReference type="EMBL" id="UYWY01021277">
    <property type="protein sequence ID" value="VDM43791.1"/>
    <property type="molecule type" value="Genomic_DNA"/>
</dbReference>
<proteinExistence type="predicted"/>
<protein>
    <submittedName>
        <fullName evidence="3">CUB domain-containing protein</fullName>
    </submittedName>
</protein>
<accession>A0A183UVF0</accession>
<dbReference type="Proteomes" id="UP000050794">
    <property type="component" value="Unassembled WGS sequence"/>
</dbReference>
<organism evidence="2 3">
    <name type="scientific">Toxocara canis</name>
    <name type="common">Canine roundworm</name>
    <dbReference type="NCBI Taxonomy" id="6265"/>
    <lineage>
        <taxon>Eukaryota</taxon>
        <taxon>Metazoa</taxon>
        <taxon>Ecdysozoa</taxon>
        <taxon>Nematoda</taxon>
        <taxon>Chromadorea</taxon>
        <taxon>Rhabditida</taxon>
        <taxon>Spirurina</taxon>
        <taxon>Ascaridomorpha</taxon>
        <taxon>Ascaridoidea</taxon>
        <taxon>Toxocaridae</taxon>
        <taxon>Toxocara</taxon>
    </lineage>
</organism>
<dbReference type="WBParaSite" id="TCNE_0001247001-mRNA-1">
    <property type="protein sequence ID" value="TCNE_0001247001-mRNA-1"/>
    <property type="gene ID" value="TCNE_0001247001"/>
</dbReference>
<dbReference type="AlphaFoldDB" id="A0A183UVF0"/>
<reference evidence="3" key="1">
    <citation type="submission" date="2016-06" db="UniProtKB">
        <authorList>
            <consortium name="WormBaseParasite"/>
        </authorList>
    </citation>
    <scope>IDENTIFICATION</scope>
</reference>
<keyword evidence="2" id="KW-1185">Reference proteome</keyword>
<name>A0A183UVF0_TOXCA</name>
<evidence type="ECO:0000313" key="3">
    <source>
        <dbReference type="WBParaSite" id="TCNE_0001247001-mRNA-1"/>
    </source>
</evidence>
<sequence length="140" mass="15657">MKTLAVDQRHELKYQCPTLSNILGDQGSIVGTPICPFDGYVGKGELALHTICGHASLCNFETDVIRRVGLYEVPSALADQRTVRCRYNTMMQFVFNYLDAEPPRYCLVHYDREYAGKTALPTNESGNVLSVFEGVTYIVV</sequence>
<evidence type="ECO:0000313" key="2">
    <source>
        <dbReference type="Proteomes" id="UP000050794"/>
    </source>
</evidence>
<reference evidence="1 2" key="2">
    <citation type="submission" date="2018-11" db="EMBL/GenBank/DDBJ databases">
        <authorList>
            <consortium name="Pathogen Informatics"/>
        </authorList>
    </citation>
    <scope>NUCLEOTIDE SEQUENCE [LARGE SCALE GENOMIC DNA]</scope>
</reference>
<evidence type="ECO:0000313" key="1">
    <source>
        <dbReference type="EMBL" id="VDM43791.1"/>
    </source>
</evidence>